<evidence type="ECO:0000256" key="11">
    <source>
        <dbReference type="ARBA" id="ARBA00047550"/>
    </source>
</evidence>
<feature type="domain" description="Bacterial bifunctional deaminase-reductase C-terminal" evidence="13">
    <location>
        <begin position="26"/>
        <end position="213"/>
    </location>
</feature>
<dbReference type="EC" id="1.1.1.302" evidence="4"/>
<evidence type="ECO:0000256" key="4">
    <source>
        <dbReference type="ARBA" id="ARBA00012851"/>
    </source>
</evidence>
<dbReference type="PANTHER" id="PTHR38011:SF7">
    <property type="entry name" value="2,5-DIAMINO-6-RIBOSYLAMINO-4(3H)-PYRIMIDINONE 5'-PHOSPHATE REDUCTASE"/>
    <property type="match status" value="1"/>
</dbReference>
<keyword evidence="8" id="KW-0560">Oxidoreductase</keyword>
<comment type="pathway">
    <text evidence="2">Cofactor biosynthesis; riboflavin biosynthesis.</text>
</comment>
<dbReference type="Gene3D" id="3.40.430.10">
    <property type="entry name" value="Dihydrofolate Reductase, subunit A"/>
    <property type="match status" value="1"/>
</dbReference>
<evidence type="ECO:0000256" key="7">
    <source>
        <dbReference type="ARBA" id="ARBA00022857"/>
    </source>
</evidence>
<evidence type="ECO:0000256" key="10">
    <source>
        <dbReference type="ARBA" id="ARBA00031630"/>
    </source>
</evidence>
<name>G3B9X8_CANTC</name>
<dbReference type="GO" id="GO:0008703">
    <property type="term" value="F:5-amino-6-(5-phosphoribosylamino)uracil reductase activity"/>
    <property type="evidence" value="ECO:0007669"/>
    <property type="project" value="InterPro"/>
</dbReference>
<keyword evidence="6" id="KW-0686">Riboflavin biosynthesis</keyword>
<comment type="catalytic activity">
    <reaction evidence="12">
        <text>2,5-diamino-6-(1-D-ribitylamino)pyrimidin-4(3H)-one 5'-phosphate + NADP(+) = 2,5-diamino-6-(1-D-ribosylamino)pyrimidin-4(3H)-one 5'-phosphate + NADPH + H(+)</text>
        <dbReference type="Rhea" id="RHEA:27278"/>
        <dbReference type="ChEBI" id="CHEBI:15378"/>
        <dbReference type="ChEBI" id="CHEBI:57783"/>
        <dbReference type="ChEBI" id="CHEBI:58349"/>
        <dbReference type="ChEBI" id="CHEBI:58890"/>
        <dbReference type="ChEBI" id="CHEBI:59545"/>
        <dbReference type="EC" id="1.1.1.302"/>
    </reaction>
</comment>
<evidence type="ECO:0000256" key="2">
    <source>
        <dbReference type="ARBA" id="ARBA00005104"/>
    </source>
</evidence>
<keyword evidence="15" id="KW-1185">Reference proteome</keyword>
<evidence type="ECO:0000256" key="3">
    <source>
        <dbReference type="ARBA" id="ARBA00009723"/>
    </source>
</evidence>
<dbReference type="OrthoDB" id="5432at2759"/>
<dbReference type="EMBL" id="GL996527">
    <property type="protein sequence ID" value="EGV61352.1"/>
    <property type="molecule type" value="Genomic_DNA"/>
</dbReference>
<dbReference type="PANTHER" id="PTHR38011">
    <property type="entry name" value="DIHYDROFOLATE REDUCTASE FAMILY PROTEIN (AFU_ORTHOLOGUE AFUA_8G06820)"/>
    <property type="match status" value="1"/>
</dbReference>
<evidence type="ECO:0000256" key="8">
    <source>
        <dbReference type="ARBA" id="ARBA00023002"/>
    </source>
</evidence>
<accession>G3B9X8</accession>
<sequence length="242" mass="26704">MSLIPLPPSLIPFLHQFLPTPGSKTFVTLTYAQSLDSRIAARPGVQTKISHLETKTMTHYLRSEHDAILVGIGTVLADNPKLNCRYNGGNSPIPVVIDPLCQWEYAKSQLHQICESGQGRAPIIIIDDKSMPSQDNERILGLQGGRYLKLPLLSNRTNNWSIILDVLYELGIKSVMVEGGAKIINELLAYKEPIIDSLIITIGPVFLGNEGVEVSPSRHVDLSNVKWWSGIQDSIMCASVEH</sequence>
<comment type="similarity">
    <text evidence="3">Belongs to the HTP reductase family.</text>
</comment>
<evidence type="ECO:0000256" key="6">
    <source>
        <dbReference type="ARBA" id="ARBA00022619"/>
    </source>
</evidence>
<keyword evidence="7" id="KW-0521">NADP</keyword>
<evidence type="ECO:0000256" key="9">
    <source>
        <dbReference type="ARBA" id="ARBA00030073"/>
    </source>
</evidence>
<evidence type="ECO:0000256" key="5">
    <source>
        <dbReference type="ARBA" id="ARBA00015035"/>
    </source>
</evidence>
<dbReference type="AlphaFoldDB" id="G3B9X8"/>
<dbReference type="InterPro" id="IPR024072">
    <property type="entry name" value="DHFR-like_dom_sf"/>
</dbReference>
<dbReference type="InterPro" id="IPR002734">
    <property type="entry name" value="RibDG_C"/>
</dbReference>
<dbReference type="GO" id="GO:0009231">
    <property type="term" value="P:riboflavin biosynthetic process"/>
    <property type="evidence" value="ECO:0007669"/>
    <property type="project" value="UniProtKB-KW"/>
</dbReference>
<evidence type="ECO:0000313" key="14">
    <source>
        <dbReference type="EMBL" id="EGV61352.1"/>
    </source>
</evidence>
<comment type="catalytic activity">
    <reaction evidence="11">
        <text>2,5-diamino-6-(1-D-ribitylamino)pyrimidin-4(3H)-one 5'-phosphate + NAD(+) = 2,5-diamino-6-(1-D-ribosylamino)pyrimidin-4(3H)-one 5'-phosphate + NADH + H(+)</text>
        <dbReference type="Rhea" id="RHEA:27274"/>
        <dbReference type="ChEBI" id="CHEBI:15378"/>
        <dbReference type="ChEBI" id="CHEBI:57540"/>
        <dbReference type="ChEBI" id="CHEBI:57945"/>
        <dbReference type="ChEBI" id="CHEBI:58890"/>
        <dbReference type="ChEBI" id="CHEBI:59545"/>
        <dbReference type="EC" id="1.1.1.302"/>
    </reaction>
</comment>
<reference evidence="14 15" key="1">
    <citation type="journal article" date="2011" name="Proc. Natl. Acad. Sci. U.S.A.">
        <title>Comparative genomics of xylose-fermenting fungi for enhanced biofuel production.</title>
        <authorList>
            <person name="Wohlbach D.J."/>
            <person name="Kuo A."/>
            <person name="Sato T.K."/>
            <person name="Potts K.M."/>
            <person name="Salamov A.A."/>
            <person name="LaButti K.M."/>
            <person name="Sun H."/>
            <person name="Clum A."/>
            <person name="Pangilinan J.L."/>
            <person name="Lindquist E.A."/>
            <person name="Lucas S."/>
            <person name="Lapidus A."/>
            <person name="Jin M."/>
            <person name="Gunawan C."/>
            <person name="Balan V."/>
            <person name="Dale B.E."/>
            <person name="Jeffries T.W."/>
            <person name="Zinkel R."/>
            <person name="Barry K.W."/>
            <person name="Grigoriev I.V."/>
            <person name="Gasch A.P."/>
        </authorList>
    </citation>
    <scope>NUCLEOTIDE SEQUENCE [LARGE SCALE GENOMIC DNA]</scope>
    <source>
        <strain evidence="15">ATCC 10573 / BCRC 21748 / CBS 615 / JCM 9827 / NBRC 10315 / NRRL Y-1498 / VKM Y-70</strain>
    </source>
</reference>
<evidence type="ECO:0000256" key="1">
    <source>
        <dbReference type="ARBA" id="ARBA00003555"/>
    </source>
</evidence>
<dbReference type="Pfam" id="PF01872">
    <property type="entry name" value="RibD_C"/>
    <property type="match status" value="1"/>
</dbReference>
<dbReference type="SUPFAM" id="SSF53597">
    <property type="entry name" value="Dihydrofolate reductase-like"/>
    <property type="match status" value="1"/>
</dbReference>
<protein>
    <recommendedName>
        <fullName evidence="5">2,5-diamino-6-ribosylamino-4(3H)-pyrimidinone 5'-phosphate reductase</fullName>
        <ecNumber evidence="4">1.1.1.302</ecNumber>
    </recommendedName>
    <alternativeName>
        <fullName evidence="10">2,5-diamino-6-(5-phospho-D-ribosylamino)pyrimidin-4(3H)-one reductase</fullName>
    </alternativeName>
    <alternativeName>
        <fullName evidence="9">2,5-diamino-6-ribitylamino-4(3H)-pyrimidinone 5'-phosphate synthase</fullName>
    </alternativeName>
</protein>
<dbReference type="eggNOG" id="ENOG502RZWZ">
    <property type="taxonomic scope" value="Eukaryota"/>
</dbReference>
<gene>
    <name evidence="14" type="ORF">CANTEDRAFT_123893</name>
</gene>
<evidence type="ECO:0000256" key="12">
    <source>
        <dbReference type="ARBA" id="ARBA00049020"/>
    </source>
</evidence>
<evidence type="ECO:0000259" key="13">
    <source>
        <dbReference type="Pfam" id="PF01872"/>
    </source>
</evidence>
<dbReference type="InterPro" id="IPR050765">
    <property type="entry name" value="Riboflavin_Biosynth_HTPR"/>
</dbReference>
<dbReference type="Proteomes" id="UP000000707">
    <property type="component" value="Unassembled WGS sequence"/>
</dbReference>
<evidence type="ECO:0000313" key="15">
    <source>
        <dbReference type="Proteomes" id="UP000000707"/>
    </source>
</evidence>
<organism evidence="15">
    <name type="scientific">Candida tenuis (strain ATCC 10573 / BCRC 21748 / CBS 615 / JCM 9827 / NBRC 10315 / NRRL Y-1498 / VKM Y-70)</name>
    <name type="common">Yeast</name>
    <name type="synonym">Yamadazyma tenuis</name>
    <dbReference type="NCBI Taxonomy" id="590646"/>
    <lineage>
        <taxon>Eukaryota</taxon>
        <taxon>Fungi</taxon>
        <taxon>Dikarya</taxon>
        <taxon>Ascomycota</taxon>
        <taxon>Saccharomycotina</taxon>
        <taxon>Pichiomycetes</taxon>
        <taxon>Debaryomycetaceae</taxon>
        <taxon>Yamadazyma</taxon>
    </lineage>
</organism>
<dbReference type="HOGENOM" id="CLU_036590_5_0_1"/>
<dbReference type="STRING" id="590646.G3B9X8"/>
<comment type="function">
    <text evidence="1">Catalyzes an early step in riboflavin biosynthesis, the NADPH-dependent reduction of the ribose side chain of 2,5-diamino-6-ribosylamino-4(3H)-pyrimidinone 5'-phosphate, yielding 2,5-diamino-6-ribitylamino-4(3H)-pyrimidinone 5'-phosphate.</text>
</comment>
<proteinExistence type="inferred from homology"/>